<feature type="region of interest" description="Disordered" evidence="1">
    <location>
        <begin position="269"/>
        <end position="295"/>
    </location>
</feature>
<organism evidence="4 5">
    <name type="scientific">Glycomyces luteolus</name>
    <dbReference type="NCBI Taxonomy" id="2670330"/>
    <lineage>
        <taxon>Bacteria</taxon>
        <taxon>Bacillati</taxon>
        <taxon>Actinomycetota</taxon>
        <taxon>Actinomycetes</taxon>
        <taxon>Glycomycetales</taxon>
        <taxon>Glycomycetaceae</taxon>
        <taxon>Glycomyces</taxon>
    </lineage>
</organism>
<proteinExistence type="predicted"/>
<feature type="transmembrane region" description="Helical" evidence="2">
    <location>
        <begin position="300"/>
        <end position="321"/>
    </location>
</feature>
<reference evidence="4" key="1">
    <citation type="submission" date="2022-12" db="EMBL/GenBank/DDBJ databases">
        <title>Gycomyces niveus sp.nov.,a novel actinomycete isolated from soil in Shouguan.</title>
        <authorList>
            <person name="Yang X."/>
        </authorList>
    </citation>
    <scope>NUCLEOTIDE SEQUENCE</scope>
    <source>
        <strain evidence="4">NEAU-A15</strain>
    </source>
</reference>
<keyword evidence="2" id="KW-1133">Transmembrane helix</keyword>
<keyword evidence="5" id="KW-1185">Reference proteome</keyword>
<feature type="chain" id="PRO_5040834424" description="LPXTG cell wall anchor domain-containing protein" evidence="3">
    <location>
        <begin position="20"/>
        <end position="334"/>
    </location>
</feature>
<accession>A0A9X3SVS3</accession>
<dbReference type="EMBL" id="JAPZVP010000029">
    <property type="protein sequence ID" value="MDA1362833.1"/>
    <property type="molecule type" value="Genomic_DNA"/>
</dbReference>
<dbReference type="RefSeq" id="WP_270112918.1">
    <property type="nucleotide sequence ID" value="NZ_JAPZVP010000029.1"/>
</dbReference>
<comment type="caution">
    <text evidence="4">The sequence shown here is derived from an EMBL/GenBank/DDBJ whole genome shotgun (WGS) entry which is preliminary data.</text>
</comment>
<evidence type="ECO:0008006" key="6">
    <source>
        <dbReference type="Google" id="ProtNLM"/>
    </source>
</evidence>
<gene>
    <name evidence="4" type="ORF">O1R50_24665</name>
</gene>
<keyword evidence="3" id="KW-0732">Signal</keyword>
<name>A0A9X3SVS3_9ACTN</name>
<dbReference type="Proteomes" id="UP001146067">
    <property type="component" value="Unassembled WGS sequence"/>
</dbReference>
<dbReference type="AlphaFoldDB" id="A0A9X3SVS3"/>
<feature type="compositionally biased region" description="Low complexity" evidence="1">
    <location>
        <begin position="275"/>
        <end position="295"/>
    </location>
</feature>
<protein>
    <recommendedName>
        <fullName evidence="6">LPXTG cell wall anchor domain-containing protein</fullName>
    </recommendedName>
</protein>
<evidence type="ECO:0000313" key="5">
    <source>
        <dbReference type="Proteomes" id="UP001146067"/>
    </source>
</evidence>
<sequence>MSAAIGLAGATVLAAPAQAQGQWFPPALELTSATCNTDGEWELAWSLTDTTGPVADPAEYTYTVAEILTQIGADSGPWENAALEGTLQVGAVLPHTGEGSLTGVQTIPGDTERVKLKAQSDRTGAVVDDKRKEGRGLKNSLQHAVELGDCAVPTPPEPVEVPELEYGVGIVIENDVEPEPDHEDADAEWIVDFSNPAGTQDPSVPYEIVADTSTGDGTGDATVETGEVEAGDSTLRIPVTGPLEEVEVVTLELVVDGSEPVVLEAELPAVEPVGDPTASAAPDPSTPSDQAAQPALPTTGVPVAVTVGVAAALIAAGALAVNRGQTRKRHDGAC</sequence>
<evidence type="ECO:0000256" key="2">
    <source>
        <dbReference type="SAM" id="Phobius"/>
    </source>
</evidence>
<evidence type="ECO:0000256" key="1">
    <source>
        <dbReference type="SAM" id="MobiDB-lite"/>
    </source>
</evidence>
<evidence type="ECO:0000313" key="4">
    <source>
        <dbReference type="EMBL" id="MDA1362833.1"/>
    </source>
</evidence>
<keyword evidence="2" id="KW-0812">Transmembrane</keyword>
<keyword evidence="2" id="KW-0472">Membrane</keyword>
<feature type="signal peptide" evidence="3">
    <location>
        <begin position="1"/>
        <end position="19"/>
    </location>
</feature>
<evidence type="ECO:0000256" key="3">
    <source>
        <dbReference type="SAM" id="SignalP"/>
    </source>
</evidence>